<dbReference type="InterPro" id="IPR000504">
    <property type="entry name" value="RRM_dom"/>
</dbReference>
<feature type="domain" description="RRM" evidence="9">
    <location>
        <begin position="22"/>
        <end position="110"/>
    </location>
</feature>
<evidence type="ECO:0000256" key="5">
    <source>
        <dbReference type="ARBA" id="ARBA00022917"/>
    </source>
</evidence>
<dbReference type="GO" id="GO:0005634">
    <property type="term" value="C:nucleus"/>
    <property type="evidence" value="ECO:0007669"/>
    <property type="project" value="InterPro"/>
</dbReference>
<dbReference type="InterPro" id="IPR046347">
    <property type="entry name" value="bZIP_sf"/>
</dbReference>
<dbReference type="AlphaFoldDB" id="W4KPN3"/>
<dbReference type="GO" id="GO:0003700">
    <property type="term" value="F:DNA-binding transcription factor activity"/>
    <property type="evidence" value="ECO:0007669"/>
    <property type="project" value="InterPro"/>
</dbReference>
<dbReference type="Pfam" id="PF00076">
    <property type="entry name" value="RRM_1"/>
    <property type="match status" value="1"/>
</dbReference>
<dbReference type="eggNOG" id="KOG2314">
    <property type="taxonomic scope" value="Eukaryota"/>
</dbReference>
<evidence type="ECO:0000313" key="10">
    <source>
        <dbReference type="EMBL" id="ETW87340.1"/>
    </source>
</evidence>
<dbReference type="KEGG" id="hir:HETIRDRAFT_244887"/>
<feature type="region of interest" description="Disordered" evidence="8">
    <location>
        <begin position="905"/>
        <end position="941"/>
    </location>
</feature>
<dbReference type="SMART" id="SM00360">
    <property type="entry name" value="RRM"/>
    <property type="match status" value="1"/>
</dbReference>
<dbReference type="STRING" id="747525.W4KPN3"/>
<evidence type="ECO:0000259" key="9">
    <source>
        <dbReference type="PROSITE" id="PS50102"/>
    </source>
</evidence>
<dbReference type="InParanoid" id="W4KPN3"/>
<dbReference type="GeneID" id="20669071"/>
<feature type="compositionally biased region" description="Polar residues" evidence="8">
    <location>
        <begin position="932"/>
        <end position="941"/>
    </location>
</feature>
<dbReference type="InterPro" id="IPR034363">
    <property type="entry name" value="eIF3B_RRM"/>
</dbReference>
<dbReference type="Proteomes" id="UP000030671">
    <property type="component" value="Unassembled WGS sequence"/>
</dbReference>
<dbReference type="FunCoup" id="W4KPN3">
    <property type="interactions" value="928"/>
</dbReference>
<dbReference type="CDD" id="cd14688">
    <property type="entry name" value="bZIP_YAP"/>
    <property type="match status" value="1"/>
</dbReference>
<gene>
    <name evidence="10" type="ORF">HETIRDRAFT_244887</name>
</gene>
<organism evidence="10 11">
    <name type="scientific">Heterobasidion irregulare (strain TC 32-1)</name>
    <dbReference type="NCBI Taxonomy" id="747525"/>
    <lineage>
        <taxon>Eukaryota</taxon>
        <taxon>Fungi</taxon>
        <taxon>Dikarya</taxon>
        <taxon>Basidiomycota</taxon>
        <taxon>Agaricomycotina</taxon>
        <taxon>Agaricomycetes</taxon>
        <taxon>Russulales</taxon>
        <taxon>Bondarzewiaceae</taxon>
        <taxon>Heterobasidion</taxon>
        <taxon>Heterobasidion annosum species complex</taxon>
    </lineage>
</organism>
<evidence type="ECO:0000256" key="3">
    <source>
        <dbReference type="ARBA" id="ARBA00022540"/>
    </source>
</evidence>
<evidence type="ECO:0000256" key="6">
    <source>
        <dbReference type="ARBA" id="ARBA00023242"/>
    </source>
</evidence>
<sequence length="1269" mass="143334">EEIDYTDIEEKYQVGLEEGFDNILVIDGIPIVDKGKLEKLLAKISKEFNRKGAVVRPDSMTVPWNDAAGKSQGFIFIEFRTADEATFALNEMNGHPFDKTHTFRVNRFSDIEKYANLNETYLEPKREEYQSKEHLRAWLADPHGRDQYVTYRGDEVEIHWHGKPAQCEVAFAKTAWTELYVSWSPSGTYLATLHRQGIRLWGGSSWEHQQRFYHPLVRLVDFSPCEQYFVTWSHEPIVVAEGAPQGPSFFSPEDEGNNIAVWDIKTGHLLRTFHSILPEGDSSKKQMAWPALKWSADDKFVARVTPGQQISVYELPSMGLHGKKSIRIEGVVDFEWCPHSDKDKEDAEKANQAVNGTAKSSKKIRENMLAYWTPEVANQPARVTVSNFPSRDVLRQKNLFNVTECKLYWQNQGDFLCVKVDRHTKTKKSIFCNLEIFMVREKDFPVEVVELKDTVTDFSWEPRGERFAIVSSNDPNLGNPGPGITIKTDVSFYQLERGKGDFKLLRTLASRTTNTIRWSPRGRHVVLATVGSTSKSELEFWDLDFNSDDVGRREGQKEDWGSGIQQLGINDHYGVTDVEWDPSGRYLATAASAWTHTLENGYAIWDFRGQEVEKHILDRFKQFLWRPRPASLLTKEQKRLIRKNLRDYGRAFEEEDAAIEDTASAELIAHRKRLVDEWNTWRTRYLEEAAEERRARGQKLEPREQEEEREEIEVWIDEVIEQIEEEVLHEPYLNLSLNAVSSSSTLWATASKEWVIPAKPKPGRKPKKDPPPAVAVEDEATSKGRRVQNRAAQRAFRERKQSQLAELQARIQLYEQGEIERNVALQTVAKRLKEENEKLRQENVLLKDRISQYDQEREENEMENKRARDNSSPSGGCLDHPFRKRAKLSVDTIVLTAQPSRAIPLTLIPSPPSMASSPDSTGSSDDSFSPMALTSSGEEPTIFPTQLTLNGMFNFRTHGKQPAYDSVGSMDNFDCGFCNENTPCVCRELGIHHSTQRPDMASEVSFKAEAAEDEAPGLHDEAVPLRSPIPPERVSILDNLPAYQPPVPLRRRPVNPGLKTLFPVSPSTAASTTAKPTTSAPATCSGDPSNCLACADDVFGKAFCTAIGESIASDIPCADCPDRPQFNAVKNPTRLCCGNPGMCGSSSCASSRPSPLTLPDSDMSTDTIPTNDAWRQLKSHPNVAFADLSLLADVVARRSKCTGPRVVISPPPRCITPERTKHHRQTHSLPSPPRLVPHEELVKCSRPRLVREVHAEAVRDALRLLDAKF</sequence>
<evidence type="ECO:0000256" key="4">
    <source>
        <dbReference type="ARBA" id="ARBA00022884"/>
    </source>
</evidence>
<dbReference type="PANTHER" id="PTHR14068">
    <property type="entry name" value="EUKARYOTIC TRANSLATION INITIATION FACTOR 3 EIF3 -RELATED"/>
    <property type="match status" value="1"/>
</dbReference>
<dbReference type="Pfam" id="PF10297">
    <property type="entry name" value="Hap4_Hap_bind"/>
    <property type="match status" value="1"/>
</dbReference>
<feature type="region of interest" description="Disordered" evidence="8">
    <location>
        <begin position="1066"/>
        <end position="1085"/>
    </location>
</feature>
<feature type="compositionally biased region" description="Low complexity" evidence="8">
    <location>
        <begin position="913"/>
        <end position="930"/>
    </location>
</feature>
<dbReference type="HAMAP" id="MF_03001">
    <property type="entry name" value="eIF3b"/>
    <property type="match status" value="1"/>
</dbReference>
<keyword evidence="5" id="KW-0648">Protein biosynthesis</keyword>
<dbReference type="SUPFAM" id="SSF57959">
    <property type="entry name" value="Leucine zipper domain"/>
    <property type="match status" value="1"/>
</dbReference>
<accession>W4KPN3</accession>
<evidence type="ECO:0000256" key="1">
    <source>
        <dbReference type="ARBA" id="ARBA00004496"/>
    </source>
</evidence>
<protein>
    <recommendedName>
        <fullName evidence="9">RRM domain-containing protein</fullName>
    </recommendedName>
</protein>
<comment type="subcellular location">
    <subcellularLocation>
        <location evidence="1">Cytoplasm</location>
    </subcellularLocation>
</comment>
<dbReference type="CDD" id="cd12278">
    <property type="entry name" value="RRM_eIF3B"/>
    <property type="match status" value="1"/>
</dbReference>
<dbReference type="PANTHER" id="PTHR14068:SF0">
    <property type="entry name" value="EUKARYOTIC TRANSLATION INITIATION FACTOR 3 SUBUNIT B"/>
    <property type="match status" value="1"/>
</dbReference>
<dbReference type="GO" id="GO:0005852">
    <property type="term" value="C:eukaryotic translation initiation factor 3 complex"/>
    <property type="evidence" value="ECO:0007669"/>
    <property type="project" value="InterPro"/>
</dbReference>
<dbReference type="InterPro" id="IPR013979">
    <property type="entry name" value="TIF_beta_prop-like"/>
</dbReference>
<feature type="non-terminal residue" evidence="10">
    <location>
        <position position="1"/>
    </location>
</feature>
<dbReference type="InterPro" id="IPR015943">
    <property type="entry name" value="WD40/YVTN_repeat-like_dom_sf"/>
</dbReference>
<name>W4KPN3_HETIT</name>
<reference evidence="10 11" key="1">
    <citation type="journal article" date="2012" name="New Phytol.">
        <title>Insight into trade-off between wood decay and parasitism from the genome of a fungal forest pathogen.</title>
        <authorList>
            <person name="Olson A."/>
            <person name="Aerts A."/>
            <person name="Asiegbu F."/>
            <person name="Belbahri L."/>
            <person name="Bouzid O."/>
            <person name="Broberg A."/>
            <person name="Canback B."/>
            <person name="Coutinho P.M."/>
            <person name="Cullen D."/>
            <person name="Dalman K."/>
            <person name="Deflorio G."/>
            <person name="van Diepen L.T."/>
            <person name="Dunand C."/>
            <person name="Duplessis S."/>
            <person name="Durling M."/>
            <person name="Gonthier P."/>
            <person name="Grimwood J."/>
            <person name="Fossdal C.G."/>
            <person name="Hansson D."/>
            <person name="Henrissat B."/>
            <person name="Hietala A."/>
            <person name="Himmelstrand K."/>
            <person name="Hoffmeister D."/>
            <person name="Hogberg N."/>
            <person name="James T.Y."/>
            <person name="Karlsson M."/>
            <person name="Kohler A."/>
            <person name="Kues U."/>
            <person name="Lee Y.H."/>
            <person name="Lin Y.C."/>
            <person name="Lind M."/>
            <person name="Lindquist E."/>
            <person name="Lombard V."/>
            <person name="Lucas S."/>
            <person name="Lunden K."/>
            <person name="Morin E."/>
            <person name="Murat C."/>
            <person name="Park J."/>
            <person name="Raffaello T."/>
            <person name="Rouze P."/>
            <person name="Salamov A."/>
            <person name="Schmutz J."/>
            <person name="Solheim H."/>
            <person name="Stahlberg J."/>
            <person name="Velez H."/>
            <person name="de Vries R.P."/>
            <person name="Wiebenga A."/>
            <person name="Woodward S."/>
            <person name="Yakovlev I."/>
            <person name="Garbelotto M."/>
            <person name="Martin F."/>
            <person name="Grigoriev I.V."/>
            <person name="Stenlid J."/>
        </authorList>
    </citation>
    <scope>NUCLEOTIDE SEQUENCE [LARGE SCALE GENOMIC DNA]</scope>
    <source>
        <strain evidence="10 11">TC 32-1</strain>
    </source>
</reference>
<keyword evidence="4 7" id="KW-0694">RNA-binding</keyword>
<dbReference type="GO" id="GO:0003723">
    <property type="term" value="F:RNA binding"/>
    <property type="evidence" value="ECO:0007669"/>
    <property type="project" value="UniProtKB-UniRule"/>
</dbReference>
<dbReference type="PROSITE" id="PS50102">
    <property type="entry name" value="RRM"/>
    <property type="match status" value="1"/>
</dbReference>
<keyword evidence="3" id="KW-0396">Initiation factor</keyword>
<dbReference type="InterPro" id="IPR004827">
    <property type="entry name" value="bZIP"/>
</dbReference>
<dbReference type="InterPro" id="IPR035979">
    <property type="entry name" value="RBD_domain_sf"/>
</dbReference>
<dbReference type="FunFam" id="2.130.10.10:FF:000947">
    <property type="entry name" value="Eukaryotic translation initiation factor 3 subunit B"/>
    <property type="match status" value="1"/>
</dbReference>
<keyword evidence="6" id="KW-0539">Nucleus</keyword>
<dbReference type="Pfam" id="PF08662">
    <property type="entry name" value="eIF2A"/>
    <property type="match status" value="1"/>
</dbReference>
<dbReference type="SUPFAM" id="SSF82171">
    <property type="entry name" value="DPP6 N-terminal domain-like"/>
    <property type="match status" value="1"/>
</dbReference>
<dbReference type="HOGENOM" id="CLU_265091_0_0_1"/>
<dbReference type="InterPro" id="IPR011400">
    <property type="entry name" value="EIF3B"/>
</dbReference>
<dbReference type="GO" id="GO:0003743">
    <property type="term" value="F:translation initiation factor activity"/>
    <property type="evidence" value="ECO:0007669"/>
    <property type="project" value="UniProtKB-KW"/>
</dbReference>
<feature type="region of interest" description="Disordered" evidence="8">
    <location>
        <begin position="851"/>
        <end position="881"/>
    </location>
</feature>
<dbReference type="Gene3D" id="3.30.70.330">
    <property type="match status" value="1"/>
</dbReference>
<dbReference type="Gene3D" id="1.20.5.170">
    <property type="match status" value="1"/>
</dbReference>
<feature type="region of interest" description="Disordered" evidence="8">
    <location>
        <begin position="758"/>
        <end position="787"/>
    </location>
</feature>
<evidence type="ECO:0000313" key="11">
    <source>
        <dbReference type="Proteomes" id="UP000030671"/>
    </source>
</evidence>
<dbReference type="PROSITE" id="PS00036">
    <property type="entry name" value="BZIP_BASIC"/>
    <property type="match status" value="1"/>
</dbReference>
<dbReference type="RefSeq" id="XP_009541253.1">
    <property type="nucleotide sequence ID" value="XM_009542958.1"/>
</dbReference>
<dbReference type="SMART" id="SM00338">
    <property type="entry name" value="BRLZ"/>
    <property type="match status" value="1"/>
</dbReference>
<dbReference type="EMBL" id="KI925454">
    <property type="protein sequence ID" value="ETW87340.1"/>
    <property type="molecule type" value="Genomic_DNA"/>
</dbReference>
<dbReference type="InterPro" id="IPR018287">
    <property type="entry name" value="Hap4_TF_heteromerisation"/>
</dbReference>
<keyword evidence="11" id="KW-1185">Reference proteome</keyword>
<proteinExistence type="inferred from homology"/>
<evidence type="ECO:0000256" key="8">
    <source>
        <dbReference type="SAM" id="MobiDB-lite"/>
    </source>
</evidence>
<evidence type="ECO:0000256" key="2">
    <source>
        <dbReference type="ARBA" id="ARBA00022490"/>
    </source>
</evidence>
<dbReference type="GO" id="GO:0031369">
    <property type="term" value="F:translation initiation factor binding"/>
    <property type="evidence" value="ECO:0007669"/>
    <property type="project" value="InterPro"/>
</dbReference>
<dbReference type="SUPFAM" id="SSF54928">
    <property type="entry name" value="RNA-binding domain, RBD"/>
    <property type="match status" value="1"/>
</dbReference>
<dbReference type="Gene3D" id="2.130.10.10">
    <property type="entry name" value="YVTN repeat-like/Quinoprotein amine dehydrogenase"/>
    <property type="match status" value="2"/>
</dbReference>
<dbReference type="InterPro" id="IPR012677">
    <property type="entry name" value="Nucleotide-bd_a/b_plait_sf"/>
</dbReference>
<keyword evidence="2" id="KW-0963">Cytoplasm</keyword>
<evidence type="ECO:0000256" key="7">
    <source>
        <dbReference type="PROSITE-ProRule" id="PRU00176"/>
    </source>
</evidence>
<dbReference type="OrthoDB" id="10250414at2759"/>
<feature type="non-terminal residue" evidence="10">
    <location>
        <position position="1269"/>
    </location>
</feature>